<keyword evidence="3" id="KW-1185">Reference proteome</keyword>
<dbReference type="AlphaFoldDB" id="A0A8V1ADH5"/>
<proteinExistence type="predicted"/>
<accession>A0A8V1ADH5</accession>
<dbReference type="Ensembl" id="ENSGALT00010068705.1">
    <property type="protein sequence ID" value="ENSGALP00010042219.1"/>
    <property type="gene ID" value="ENSGALG00010028360.1"/>
</dbReference>
<dbReference type="GeneTree" id="ENSGT01030000235377"/>
<evidence type="ECO:0000256" key="1">
    <source>
        <dbReference type="SAM" id="MobiDB-lite"/>
    </source>
</evidence>
<dbReference type="OrthoDB" id="9113758at2759"/>
<feature type="region of interest" description="Disordered" evidence="1">
    <location>
        <begin position="1"/>
        <end position="39"/>
    </location>
</feature>
<feature type="compositionally biased region" description="Polar residues" evidence="1">
    <location>
        <begin position="19"/>
        <end position="39"/>
    </location>
</feature>
<gene>
    <name evidence="2" type="primary">LOC107055134</name>
</gene>
<reference evidence="2" key="3">
    <citation type="submission" date="2025-09" db="UniProtKB">
        <authorList>
            <consortium name="Ensembl"/>
        </authorList>
    </citation>
    <scope>IDENTIFICATION</scope>
    <source>
        <strain evidence="2">broiler</strain>
    </source>
</reference>
<protein>
    <submittedName>
        <fullName evidence="2">Uncharacterized protein</fullName>
    </submittedName>
</protein>
<reference evidence="2" key="1">
    <citation type="submission" date="2020-11" db="EMBL/GenBank/DDBJ databases">
        <title>Gallus gallus (Chicken) genome, bGalGal1, GRCg7b, maternal haplotype autosomes + Z &amp; W.</title>
        <authorList>
            <person name="Warren W."/>
            <person name="Formenti G."/>
            <person name="Fedrigo O."/>
            <person name="Haase B."/>
            <person name="Mountcastle J."/>
            <person name="Balacco J."/>
            <person name="Tracey A."/>
            <person name="Schneider V."/>
            <person name="Okimoto R."/>
            <person name="Cheng H."/>
            <person name="Hawken R."/>
            <person name="Howe K."/>
            <person name="Jarvis E.D."/>
        </authorList>
    </citation>
    <scope>NUCLEOTIDE SEQUENCE [LARGE SCALE GENOMIC DNA]</scope>
    <source>
        <strain evidence="2">Broiler</strain>
    </source>
</reference>
<sequence>PPSGTSITPVSPHCHPSEGQKSLQRPLSATTPAFRHGTTQNPFIFFPHIKLFTQQLFQSFAIAKPHGVPNHRDHKTKNPPPAPHPKGAAECRLPATKETSQQPFATQIPAASPHQQSPGQCPQPQLRADLHFRSQDQQLHSDMSRLIKAITDMMDGSARRGKKSESFSRSEFKKLIQQEFAPVKRSSTSKYHYIGSPLDSDTEPMNKKERGSSKTCVY</sequence>
<dbReference type="Proteomes" id="UP000000539">
    <property type="component" value="Chromosome 25"/>
</dbReference>
<reference evidence="2" key="2">
    <citation type="submission" date="2025-08" db="UniProtKB">
        <authorList>
            <consortium name="Ensembl"/>
        </authorList>
    </citation>
    <scope>IDENTIFICATION</scope>
    <source>
        <strain evidence="2">broiler</strain>
    </source>
</reference>
<feature type="region of interest" description="Disordered" evidence="1">
    <location>
        <begin position="184"/>
        <end position="218"/>
    </location>
</feature>
<name>A0A8V1ADH5_CHICK</name>
<evidence type="ECO:0000313" key="3">
    <source>
        <dbReference type="Proteomes" id="UP000000539"/>
    </source>
</evidence>
<feature type="region of interest" description="Disordered" evidence="1">
    <location>
        <begin position="65"/>
        <end position="89"/>
    </location>
</feature>
<evidence type="ECO:0000313" key="2">
    <source>
        <dbReference type="Ensembl" id="ENSGALP00010042219.1"/>
    </source>
</evidence>
<organism evidence="2 3">
    <name type="scientific">Gallus gallus</name>
    <name type="common">Chicken</name>
    <dbReference type="NCBI Taxonomy" id="9031"/>
    <lineage>
        <taxon>Eukaryota</taxon>
        <taxon>Metazoa</taxon>
        <taxon>Chordata</taxon>
        <taxon>Craniata</taxon>
        <taxon>Vertebrata</taxon>
        <taxon>Euteleostomi</taxon>
        <taxon>Archelosauria</taxon>
        <taxon>Archosauria</taxon>
        <taxon>Dinosauria</taxon>
        <taxon>Saurischia</taxon>
        <taxon>Theropoda</taxon>
        <taxon>Coelurosauria</taxon>
        <taxon>Aves</taxon>
        <taxon>Neognathae</taxon>
        <taxon>Galloanserae</taxon>
        <taxon>Galliformes</taxon>
        <taxon>Phasianidae</taxon>
        <taxon>Phasianinae</taxon>
        <taxon>Gallus</taxon>
    </lineage>
</organism>